<proteinExistence type="predicted"/>
<gene>
    <name evidence="1" type="ORF">FC92_GL001045</name>
</gene>
<sequence>MTEKFTEEKLNQRIFDLFTEANVIKSILPSGIVQNDVNGDYDKFRKTMLGVSREYFESDMDVTESKLKQWKDSVRELLTDILDHKVLDE</sequence>
<evidence type="ECO:0000313" key="1">
    <source>
        <dbReference type="EMBL" id="KRL07976.1"/>
    </source>
</evidence>
<organism evidence="1 2">
    <name type="scientific">Liquorilactobacillus hordei DSM 19519</name>
    <dbReference type="NCBI Taxonomy" id="1423759"/>
    <lineage>
        <taxon>Bacteria</taxon>
        <taxon>Bacillati</taxon>
        <taxon>Bacillota</taxon>
        <taxon>Bacilli</taxon>
        <taxon>Lactobacillales</taxon>
        <taxon>Lactobacillaceae</taxon>
        <taxon>Liquorilactobacillus</taxon>
    </lineage>
</organism>
<accession>A0A0R1MWL2</accession>
<dbReference type="RefSeq" id="WP_057868760.1">
    <property type="nucleotide sequence ID" value="NZ_AZDX01000003.1"/>
</dbReference>
<name>A0A0R1MWL2_9LACO</name>
<protein>
    <submittedName>
        <fullName evidence="1">Uncharacterized protein</fullName>
    </submittedName>
</protein>
<dbReference type="PATRIC" id="fig|1423759.3.peg.1102"/>
<dbReference type="STRING" id="1423759.FC92_GL001045"/>
<evidence type="ECO:0000313" key="2">
    <source>
        <dbReference type="Proteomes" id="UP000051448"/>
    </source>
</evidence>
<dbReference type="EMBL" id="AZDX01000003">
    <property type="protein sequence ID" value="KRL07976.1"/>
    <property type="molecule type" value="Genomic_DNA"/>
</dbReference>
<reference evidence="1 2" key="1">
    <citation type="journal article" date="2015" name="Genome Announc.">
        <title>Expanding the biotechnology potential of lactobacilli through comparative genomics of 213 strains and associated genera.</title>
        <authorList>
            <person name="Sun Z."/>
            <person name="Harris H.M."/>
            <person name="McCann A."/>
            <person name="Guo C."/>
            <person name="Argimon S."/>
            <person name="Zhang W."/>
            <person name="Yang X."/>
            <person name="Jeffery I.B."/>
            <person name="Cooney J.C."/>
            <person name="Kagawa T.F."/>
            <person name="Liu W."/>
            <person name="Song Y."/>
            <person name="Salvetti E."/>
            <person name="Wrobel A."/>
            <person name="Rasinkangas P."/>
            <person name="Parkhill J."/>
            <person name="Rea M.C."/>
            <person name="O'Sullivan O."/>
            <person name="Ritari J."/>
            <person name="Douillard F.P."/>
            <person name="Paul Ross R."/>
            <person name="Yang R."/>
            <person name="Briner A.E."/>
            <person name="Felis G.E."/>
            <person name="de Vos W.M."/>
            <person name="Barrangou R."/>
            <person name="Klaenhammer T.R."/>
            <person name="Caufield P.W."/>
            <person name="Cui Y."/>
            <person name="Zhang H."/>
            <person name="O'Toole P.W."/>
        </authorList>
    </citation>
    <scope>NUCLEOTIDE SEQUENCE [LARGE SCALE GENOMIC DNA]</scope>
    <source>
        <strain evidence="1 2">DSM 19519</strain>
    </source>
</reference>
<dbReference type="GeneID" id="98309561"/>
<dbReference type="AlphaFoldDB" id="A0A0R1MWL2"/>
<comment type="caution">
    <text evidence="1">The sequence shown here is derived from an EMBL/GenBank/DDBJ whole genome shotgun (WGS) entry which is preliminary data.</text>
</comment>
<dbReference type="Proteomes" id="UP000051448">
    <property type="component" value="Unassembled WGS sequence"/>
</dbReference>
<keyword evidence="2" id="KW-1185">Reference proteome</keyword>